<evidence type="ECO:0000313" key="4">
    <source>
        <dbReference type="Proteomes" id="UP000241229"/>
    </source>
</evidence>
<dbReference type="Gene3D" id="3.40.50.720">
    <property type="entry name" value="NAD(P)-binding Rossmann-like Domain"/>
    <property type="match status" value="1"/>
</dbReference>
<evidence type="ECO:0000313" key="3">
    <source>
        <dbReference type="EMBL" id="PSJ65288.1"/>
    </source>
</evidence>
<gene>
    <name evidence="3" type="ORF">C7I84_02780</name>
</gene>
<name>A0A2P7SS24_9HYPH</name>
<dbReference type="SUPFAM" id="SSF50129">
    <property type="entry name" value="GroES-like"/>
    <property type="match status" value="1"/>
</dbReference>
<dbReference type="SUPFAM" id="SSF51735">
    <property type="entry name" value="NAD(P)-binding Rossmann-fold domains"/>
    <property type="match status" value="1"/>
</dbReference>
<dbReference type="InterPro" id="IPR013149">
    <property type="entry name" value="ADH-like_C"/>
</dbReference>
<keyword evidence="4" id="KW-1185">Reference proteome</keyword>
<sequence>MRAYHLTGSAGRKDLKPVDLPEPVPGRGEVLVRVRAASLNYRDLLVADGHYGSGIPDTLIPLSDGAGEVMALGEGVGGLAVGDRVAGAFYPDWISGPITAAARRRGLGGSIDGVLAEYVVLPAHAAIPVPEHLSFEEAATLPCAALTAWNALTEVARLRPGETVVLQGSGGVSVMALQFAKLMGARVIHTSGSAEKRERLAALGADHVLDHTAEPGWDRAVLDLTDGVGADLVIEVGGPGTLEKSFRAVRVGGAIVSIGFVAGGSAIDPRAIISRCIRLTGITVGSCDMFRAMNRAIGQNGMRPVVDRVYAFEEAAEAYERLRSGGHFGKLVVAI</sequence>
<dbReference type="OrthoDB" id="9790818at2"/>
<reference evidence="3 4" key="1">
    <citation type="submission" date="2018-03" db="EMBL/GenBank/DDBJ databases">
        <title>The draft genome of Mesorhizobium sp. 6GN-30.</title>
        <authorList>
            <person name="Liu L."/>
            <person name="Li L."/>
            <person name="Wang T."/>
            <person name="Zhang X."/>
            <person name="Liang L."/>
        </authorList>
    </citation>
    <scope>NUCLEOTIDE SEQUENCE [LARGE SCALE GENOMIC DNA]</scope>
    <source>
        <strain evidence="3 4">6GN30</strain>
    </source>
</reference>
<dbReference type="PANTHER" id="PTHR45033:SF2">
    <property type="entry name" value="ZINC-TYPE ALCOHOL DEHYDROGENASE-LIKE PROTEIN C1773.06C"/>
    <property type="match status" value="1"/>
</dbReference>
<feature type="domain" description="Enoyl reductase (ER)" evidence="2">
    <location>
        <begin position="11"/>
        <end position="333"/>
    </location>
</feature>
<dbReference type="Pfam" id="PF00107">
    <property type="entry name" value="ADH_zinc_N"/>
    <property type="match status" value="1"/>
</dbReference>
<dbReference type="InterPro" id="IPR013154">
    <property type="entry name" value="ADH-like_N"/>
</dbReference>
<dbReference type="GO" id="GO:0016491">
    <property type="term" value="F:oxidoreductase activity"/>
    <property type="evidence" value="ECO:0007669"/>
    <property type="project" value="InterPro"/>
</dbReference>
<evidence type="ECO:0000259" key="2">
    <source>
        <dbReference type="SMART" id="SM00829"/>
    </source>
</evidence>
<dbReference type="CDD" id="cd08276">
    <property type="entry name" value="MDR7"/>
    <property type="match status" value="1"/>
</dbReference>
<dbReference type="Pfam" id="PF08240">
    <property type="entry name" value="ADH_N"/>
    <property type="match status" value="1"/>
</dbReference>
<dbReference type="AlphaFoldDB" id="A0A2P7SS24"/>
<dbReference type="EMBL" id="PXYK01000002">
    <property type="protein sequence ID" value="PSJ65288.1"/>
    <property type="molecule type" value="Genomic_DNA"/>
</dbReference>
<dbReference type="Gene3D" id="3.90.180.10">
    <property type="entry name" value="Medium-chain alcohol dehydrogenases, catalytic domain"/>
    <property type="match status" value="1"/>
</dbReference>
<feature type="region of interest" description="Disordered" evidence="1">
    <location>
        <begin position="1"/>
        <end position="20"/>
    </location>
</feature>
<organism evidence="3 4">
    <name type="scientific">Kumtagia ephedrae</name>
    <dbReference type="NCBI Taxonomy" id="2116701"/>
    <lineage>
        <taxon>Bacteria</taxon>
        <taxon>Pseudomonadati</taxon>
        <taxon>Pseudomonadota</taxon>
        <taxon>Alphaproteobacteria</taxon>
        <taxon>Hyphomicrobiales</taxon>
        <taxon>Phyllobacteriaceae</taxon>
        <taxon>Kumtagia</taxon>
    </lineage>
</organism>
<dbReference type="PANTHER" id="PTHR45033">
    <property type="match status" value="1"/>
</dbReference>
<dbReference type="Proteomes" id="UP000241229">
    <property type="component" value="Unassembled WGS sequence"/>
</dbReference>
<evidence type="ECO:0000256" key="1">
    <source>
        <dbReference type="SAM" id="MobiDB-lite"/>
    </source>
</evidence>
<accession>A0A2P7SS24</accession>
<dbReference type="InterPro" id="IPR020843">
    <property type="entry name" value="ER"/>
</dbReference>
<proteinExistence type="predicted"/>
<dbReference type="SMART" id="SM00829">
    <property type="entry name" value="PKS_ER"/>
    <property type="match status" value="1"/>
</dbReference>
<comment type="caution">
    <text evidence="3">The sequence shown here is derived from an EMBL/GenBank/DDBJ whole genome shotgun (WGS) entry which is preliminary data.</text>
</comment>
<dbReference type="InterPro" id="IPR036291">
    <property type="entry name" value="NAD(P)-bd_dom_sf"/>
</dbReference>
<dbReference type="InterPro" id="IPR011032">
    <property type="entry name" value="GroES-like_sf"/>
</dbReference>
<protein>
    <submittedName>
        <fullName evidence="3">NAD(P)-dependent alcohol dehydrogenase</fullName>
    </submittedName>
</protein>
<dbReference type="RefSeq" id="WP_106770628.1">
    <property type="nucleotide sequence ID" value="NZ_PXYK01000002.1"/>
</dbReference>
<dbReference type="InterPro" id="IPR052711">
    <property type="entry name" value="Zinc_ADH-like"/>
</dbReference>